<dbReference type="InterPro" id="IPR015422">
    <property type="entry name" value="PyrdxlP-dep_Trfase_small"/>
</dbReference>
<dbReference type="EC" id="2.8.1.7" evidence="3"/>
<accession>A0A291B9P5</accession>
<dbReference type="Proteomes" id="UP000218160">
    <property type="component" value="Chromosome 1"/>
</dbReference>
<evidence type="ECO:0000256" key="5">
    <source>
        <dbReference type="ARBA" id="ARBA00022898"/>
    </source>
</evidence>
<reference evidence="9" key="1">
    <citation type="submission" date="2017-04" db="EMBL/GenBank/DDBJ databases">
        <title>Genome evolution of the luminous symbionts of deep sea anglerfish.</title>
        <authorList>
            <person name="Hendry T.A."/>
        </authorList>
    </citation>
    <scope>NUCLEOTIDE SEQUENCE [LARGE SCALE GENOMIC DNA]</scope>
</reference>
<dbReference type="PANTHER" id="PTHR43586">
    <property type="entry name" value="CYSTEINE DESULFURASE"/>
    <property type="match status" value="1"/>
</dbReference>
<evidence type="ECO:0000313" key="9">
    <source>
        <dbReference type="Proteomes" id="UP000218160"/>
    </source>
</evidence>
<evidence type="ECO:0000256" key="3">
    <source>
        <dbReference type="ARBA" id="ARBA00012239"/>
    </source>
</evidence>
<dbReference type="PANTHER" id="PTHR43586:SF8">
    <property type="entry name" value="CYSTEINE DESULFURASE 1, CHLOROPLASTIC"/>
    <property type="match status" value="1"/>
</dbReference>
<name>A0A291B9P5_9GAMM</name>
<evidence type="ECO:0000313" key="8">
    <source>
        <dbReference type="EMBL" id="ATF09703.1"/>
    </source>
</evidence>
<proteinExistence type="inferred from homology"/>
<dbReference type="SUPFAM" id="SSF53383">
    <property type="entry name" value="PLP-dependent transferases"/>
    <property type="match status" value="1"/>
</dbReference>
<protein>
    <recommendedName>
        <fullName evidence="3">cysteine desulfurase</fullName>
        <ecNumber evidence="3">2.8.1.7</ecNumber>
    </recommendedName>
</protein>
<comment type="catalytic activity">
    <reaction evidence="6">
        <text>(sulfur carrier)-H + L-cysteine = (sulfur carrier)-SH + L-alanine</text>
        <dbReference type="Rhea" id="RHEA:43892"/>
        <dbReference type="Rhea" id="RHEA-COMP:14737"/>
        <dbReference type="Rhea" id="RHEA-COMP:14739"/>
        <dbReference type="ChEBI" id="CHEBI:29917"/>
        <dbReference type="ChEBI" id="CHEBI:35235"/>
        <dbReference type="ChEBI" id="CHEBI:57972"/>
        <dbReference type="ChEBI" id="CHEBI:64428"/>
        <dbReference type="EC" id="2.8.1.7"/>
    </reaction>
</comment>
<evidence type="ECO:0000256" key="1">
    <source>
        <dbReference type="ARBA" id="ARBA00001933"/>
    </source>
</evidence>
<keyword evidence="5" id="KW-0663">Pyridoxal phosphate</keyword>
<evidence type="ECO:0000256" key="4">
    <source>
        <dbReference type="ARBA" id="ARBA00022679"/>
    </source>
</evidence>
<dbReference type="GO" id="GO:0006534">
    <property type="term" value="P:cysteine metabolic process"/>
    <property type="evidence" value="ECO:0007669"/>
    <property type="project" value="InterPro"/>
</dbReference>
<dbReference type="InterPro" id="IPR015424">
    <property type="entry name" value="PyrdxlP-dep_Trfase"/>
</dbReference>
<dbReference type="GO" id="GO:0030170">
    <property type="term" value="F:pyridoxal phosphate binding"/>
    <property type="evidence" value="ECO:0007669"/>
    <property type="project" value="InterPro"/>
</dbReference>
<dbReference type="InterPro" id="IPR010970">
    <property type="entry name" value="Cys_dSase_SufS"/>
</dbReference>
<sequence length="413" mass="44709">MSGSPVMTSRTFNIDAIRSIFPSLNHQIHGQSLIYLDNAATAQKPQPVIDCISNYYSAAAANVHRGSHALTTSITNRFETARNTVAQFLGAKNNCIVWTRGATEALNLIAQSYGRQTLKPNDEILISEMEHHANIVPWQLIAEQTGARIVKWPINTVTCTLDMTVYEELLNEHTKIVCINHVSNVTGTRNPIEVIIKKAHAIASIVVIDGAQAVVHEPVDVIALNADFYVFSGHKMFGPTGIGILYGKEELLDTMPPWHGGGNMIKQVTFKETQFAESPAKFEAGTPHVAGALALSEAITWLNTLDRQKAAIHIATLQSQLIEGIKNINNLSIIGLQIGASVIAFTVNNACHSDIAILLDQQGVAVRSGHHCAHPLMDALGITGCVRVSIALYNTSDDIACCITAIQKACELV</sequence>
<evidence type="ECO:0000259" key="7">
    <source>
        <dbReference type="Pfam" id="PF00266"/>
    </source>
</evidence>
<evidence type="ECO:0000256" key="6">
    <source>
        <dbReference type="ARBA" id="ARBA00050776"/>
    </source>
</evidence>
<dbReference type="CDD" id="cd06453">
    <property type="entry name" value="SufS_like"/>
    <property type="match status" value="1"/>
</dbReference>
<evidence type="ECO:0000256" key="2">
    <source>
        <dbReference type="ARBA" id="ARBA00010447"/>
    </source>
</evidence>
<dbReference type="NCBIfam" id="TIGR01979">
    <property type="entry name" value="sufS"/>
    <property type="match status" value="1"/>
</dbReference>
<feature type="domain" description="Aminotransferase class V" evidence="7">
    <location>
        <begin position="34"/>
        <end position="399"/>
    </location>
</feature>
<dbReference type="Gene3D" id="3.90.1150.10">
    <property type="entry name" value="Aspartate Aminotransferase, domain 1"/>
    <property type="match status" value="1"/>
</dbReference>
<comment type="cofactor">
    <cofactor evidence="1">
        <name>pyridoxal 5'-phosphate</name>
        <dbReference type="ChEBI" id="CHEBI:597326"/>
    </cofactor>
</comment>
<dbReference type="Pfam" id="PF00266">
    <property type="entry name" value="Aminotran_5"/>
    <property type="match status" value="1"/>
</dbReference>
<keyword evidence="9" id="KW-1185">Reference proteome</keyword>
<dbReference type="KEGG" id="elux:BTN50_1214"/>
<dbReference type="GO" id="GO:0031071">
    <property type="term" value="F:cysteine desulfurase activity"/>
    <property type="evidence" value="ECO:0007669"/>
    <property type="project" value="UniProtKB-EC"/>
</dbReference>
<organism evidence="8 9">
    <name type="scientific">Candidatus Enterovibrio altilux</name>
    <dbReference type="NCBI Taxonomy" id="1927128"/>
    <lineage>
        <taxon>Bacteria</taxon>
        <taxon>Pseudomonadati</taxon>
        <taxon>Pseudomonadota</taxon>
        <taxon>Gammaproteobacteria</taxon>
        <taxon>Vibrionales</taxon>
        <taxon>Vibrionaceae</taxon>
        <taxon>Enterovibrio</taxon>
    </lineage>
</organism>
<dbReference type="Gene3D" id="3.40.640.10">
    <property type="entry name" value="Type I PLP-dependent aspartate aminotransferase-like (Major domain)"/>
    <property type="match status" value="1"/>
</dbReference>
<dbReference type="InterPro" id="IPR015421">
    <property type="entry name" value="PyrdxlP-dep_Trfase_major"/>
</dbReference>
<comment type="similarity">
    <text evidence="2">Belongs to the class-V pyridoxal-phosphate-dependent aminotransferase family. Csd subfamily.</text>
</comment>
<dbReference type="InterPro" id="IPR000192">
    <property type="entry name" value="Aminotrans_V_dom"/>
</dbReference>
<dbReference type="EMBL" id="CP020660">
    <property type="protein sequence ID" value="ATF09703.1"/>
    <property type="molecule type" value="Genomic_DNA"/>
</dbReference>
<keyword evidence="4 8" id="KW-0808">Transferase</keyword>
<dbReference type="AlphaFoldDB" id="A0A291B9P5"/>
<gene>
    <name evidence="8" type="ORF">BTN50_1214</name>
</gene>